<organism evidence="2 3">
    <name type="scientific">Streptomyces graminofaciens</name>
    <dbReference type="NCBI Taxonomy" id="68212"/>
    <lineage>
        <taxon>Bacteria</taxon>
        <taxon>Bacillati</taxon>
        <taxon>Actinomycetota</taxon>
        <taxon>Actinomycetes</taxon>
        <taxon>Kitasatosporales</taxon>
        <taxon>Streptomycetaceae</taxon>
        <taxon>Streptomyces</taxon>
    </lineage>
</organism>
<protein>
    <recommendedName>
        <fullName evidence="4">tRNA adenosine deaminase-associated protein</fullName>
    </recommendedName>
</protein>
<evidence type="ECO:0008006" key="4">
    <source>
        <dbReference type="Google" id="ProtNLM"/>
    </source>
</evidence>
<feature type="region of interest" description="Disordered" evidence="1">
    <location>
        <begin position="160"/>
        <end position="213"/>
    </location>
</feature>
<feature type="region of interest" description="Disordered" evidence="1">
    <location>
        <begin position="1"/>
        <end position="22"/>
    </location>
</feature>
<dbReference type="InterPro" id="IPR023869">
    <property type="entry name" value="tRNA_Adeno_NH3ase_assoc_put"/>
</dbReference>
<evidence type="ECO:0000256" key="1">
    <source>
        <dbReference type="SAM" id="MobiDB-lite"/>
    </source>
</evidence>
<evidence type="ECO:0000313" key="3">
    <source>
        <dbReference type="Proteomes" id="UP001321542"/>
    </source>
</evidence>
<feature type="compositionally biased region" description="Acidic residues" evidence="1">
    <location>
        <begin position="165"/>
        <end position="192"/>
    </location>
</feature>
<name>A0ABN5VMA9_9ACTN</name>
<reference evidence="2 3" key="2">
    <citation type="journal article" date="2023" name="ChemBioChem">
        <title>Acyltransferase Domain Exchange between Two Independent Type I Polyketide Synthases in the Same Producer Strain of Macrolide Antibiotics.</title>
        <authorList>
            <person name="Kudo F."/>
            <person name="Kishikawa K."/>
            <person name="Tsuboi K."/>
            <person name="Kido T."/>
            <person name="Usui T."/>
            <person name="Hashimoto J."/>
            <person name="Shin-Ya K."/>
            <person name="Miyanaga A."/>
            <person name="Eguchi T."/>
        </authorList>
    </citation>
    <scope>NUCLEOTIDE SEQUENCE [LARGE SCALE GENOMIC DNA]</scope>
    <source>
        <strain evidence="2 3">A-8890</strain>
    </source>
</reference>
<keyword evidence="3" id="KW-1185">Reference proteome</keyword>
<reference evidence="2 3" key="1">
    <citation type="journal article" date="2010" name="ChemBioChem">
        <title>Cloning and characterization of the biosynthetic gene cluster of 16-membered macrolide antibiotic FD-891: involvement of a dual functional cytochrome P450 monooxygenase catalyzing epoxidation and hydroxylation.</title>
        <authorList>
            <person name="Kudo F."/>
            <person name="Motegi A."/>
            <person name="Mizoue K."/>
            <person name="Eguchi T."/>
        </authorList>
    </citation>
    <scope>NUCLEOTIDE SEQUENCE [LARGE SCALE GENOMIC DNA]</scope>
    <source>
        <strain evidence="2 3">A-8890</strain>
    </source>
</reference>
<proteinExistence type="predicted"/>
<accession>A0ABN5VMA9</accession>
<dbReference type="Proteomes" id="UP001321542">
    <property type="component" value="Chromosome"/>
</dbReference>
<sequence length="246" mass="25786">MAATDVLVSAGPTGDQNSQTQGAEDVPWTLCFCHDSEWVGLGATSLPAHQPPPGGPPTGTPMTSGRVTVYFAALLARTEDGWEASDTELDDVETLSDLAELAREASPEDDTVLVLIEQEDAWFGVVRIDGEDDPRIYVSDAAAAARSSYGEILLTDELLGREPGDDIPDLDSLDLDGTEDGESESDGDEDDSSAAADAVPHSPVGDTEILDDLGVSEKELRALDADDALGTIAEALGASEVLETVR</sequence>
<gene>
    <name evidence="2" type="ORF">SGFS_058200</name>
</gene>
<evidence type="ECO:0000313" key="2">
    <source>
        <dbReference type="EMBL" id="BBC34526.1"/>
    </source>
</evidence>
<dbReference type="EMBL" id="AP018448">
    <property type="protein sequence ID" value="BBC34526.1"/>
    <property type="molecule type" value="Genomic_DNA"/>
</dbReference>
<dbReference type="NCBIfam" id="TIGR03941">
    <property type="entry name" value="tRNA_deam_assoc"/>
    <property type="match status" value="1"/>
</dbReference>